<organism evidence="1 2">
    <name type="scientific">Nephila pilipes</name>
    <name type="common">Giant wood spider</name>
    <name type="synonym">Nephila maculata</name>
    <dbReference type="NCBI Taxonomy" id="299642"/>
    <lineage>
        <taxon>Eukaryota</taxon>
        <taxon>Metazoa</taxon>
        <taxon>Ecdysozoa</taxon>
        <taxon>Arthropoda</taxon>
        <taxon>Chelicerata</taxon>
        <taxon>Arachnida</taxon>
        <taxon>Araneae</taxon>
        <taxon>Araneomorphae</taxon>
        <taxon>Entelegynae</taxon>
        <taxon>Araneoidea</taxon>
        <taxon>Nephilidae</taxon>
        <taxon>Nephila</taxon>
    </lineage>
</organism>
<proteinExistence type="predicted"/>
<dbReference type="EMBL" id="BMAW01128516">
    <property type="protein sequence ID" value="GFU25926.1"/>
    <property type="molecule type" value="Genomic_DNA"/>
</dbReference>
<dbReference type="PANTHER" id="PTHR15435:SF2">
    <property type="entry name" value="KICSTOR COMPLEX PROTEIN KAPTIN"/>
    <property type="match status" value="1"/>
</dbReference>
<dbReference type="OrthoDB" id="10267127at2759"/>
<dbReference type="GO" id="GO:0034198">
    <property type="term" value="P:cellular response to amino acid starvation"/>
    <property type="evidence" value="ECO:0007669"/>
    <property type="project" value="TreeGrafter"/>
</dbReference>
<dbReference type="AlphaFoldDB" id="A0A8X6QHQ4"/>
<dbReference type="PANTHER" id="PTHR15435">
    <property type="entry name" value="KICSTOR COMPLEX PROTEIN KAPTIN"/>
    <property type="match status" value="1"/>
</dbReference>
<dbReference type="Proteomes" id="UP000887013">
    <property type="component" value="Unassembled WGS sequence"/>
</dbReference>
<evidence type="ECO:0000313" key="2">
    <source>
        <dbReference type="Proteomes" id="UP000887013"/>
    </source>
</evidence>
<keyword evidence="2" id="KW-1185">Reference proteome</keyword>
<reference evidence="1" key="1">
    <citation type="submission" date="2020-08" db="EMBL/GenBank/DDBJ databases">
        <title>Multicomponent nature underlies the extraordinary mechanical properties of spider dragline silk.</title>
        <authorList>
            <person name="Kono N."/>
            <person name="Nakamura H."/>
            <person name="Mori M."/>
            <person name="Yoshida Y."/>
            <person name="Ohtoshi R."/>
            <person name="Malay A.D."/>
            <person name="Moran D.A.P."/>
            <person name="Tomita M."/>
            <person name="Numata K."/>
            <person name="Arakawa K."/>
        </authorList>
    </citation>
    <scope>NUCLEOTIDE SEQUENCE</scope>
</reference>
<gene>
    <name evidence="1" type="primary">Kptn</name>
    <name evidence="1" type="ORF">NPIL_102881</name>
</gene>
<accession>A0A8X6QHQ4</accession>
<dbReference type="GO" id="GO:0030027">
    <property type="term" value="C:lamellipodium"/>
    <property type="evidence" value="ECO:0007669"/>
    <property type="project" value="TreeGrafter"/>
</dbReference>
<evidence type="ECO:0000313" key="1">
    <source>
        <dbReference type="EMBL" id="GFU25926.1"/>
    </source>
</evidence>
<dbReference type="GO" id="GO:0015629">
    <property type="term" value="C:actin cytoskeleton"/>
    <property type="evidence" value="ECO:0007669"/>
    <property type="project" value="InterPro"/>
</dbReference>
<comment type="caution">
    <text evidence="1">The sequence shown here is derived from an EMBL/GenBank/DDBJ whole genome shotgun (WGS) entry which is preliminary data.</text>
</comment>
<dbReference type="GO" id="GO:0007015">
    <property type="term" value="P:actin filament organization"/>
    <property type="evidence" value="ECO:0007669"/>
    <property type="project" value="InterPro"/>
</dbReference>
<protein>
    <submittedName>
        <fullName evidence="1">KICSTOR complex protein kaptin</fullName>
    </submittedName>
</protein>
<dbReference type="GO" id="GO:0051015">
    <property type="term" value="F:actin filament binding"/>
    <property type="evidence" value="ECO:0007669"/>
    <property type="project" value="TreeGrafter"/>
</dbReference>
<dbReference type="GO" id="GO:1904262">
    <property type="term" value="P:negative regulation of TORC1 signaling"/>
    <property type="evidence" value="ECO:0007669"/>
    <property type="project" value="TreeGrafter"/>
</dbReference>
<dbReference type="InterPro" id="IPR029982">
    <property type="entry name" value="Kptn"/>
</dbReference>
<sequence>MKPKQNFLSKTETKYSMNTIEAHFCGISSQSSIYGLTSLFTGESSHKILVASSKRKVYCIEYSKNQQSVIFSTREVQFTYIPGGAEIISMDAFNQACHVHDFLVGITFTKCVTPGTMSQYLNIYSDWEPSNKCDLDNVAQGCLSLCLDFIPFHLTHTELIVDGVKEMVWLLSGSDLKIHLYREDKTRQAYCEVPSTTCFPEFATLDSLVIWMDFFTTSESRLTALGCKDGYVIVTSVKLPDTCLQSSWKIQHDGPVCVVRLFQDSDLENIPNNPFCHKHESGKINLCVGNTLEVSVVYRDILKNGLELTSQELLPSSSKYDCVTCGLIADIDMDGNNEVLLGTYGQKLLVYKWKIDSETDKGSYILYHQQMFPYPLLALSYIDIIGDGVKELLILTTNGLHILQHDLTKVQDVCFSRMKWILKNVPMEKLKENLKMDEKII</sequence>
<name>A0A8X6QHQ4_NEPPI</name>